<feature type="region of interest" description="Disordered" evidence="2">
    <location>
        <begin position="792"/>
        <end position="819"/>
    </location>
</feature>
<dbReference type="Pfam" id="PF08711">
    <property type="entry name" value="Med26"/>
    <property type="match status" value="1"/>
</dbReference>
<dbReference type="PANTHER" id="PTHR47292">
    <property type="entry name" value="TRANSCRIPTION ELONGATION FACTOR (TFIIS) FAMILY PROTEIN-RELATED"/>
    <property type="match status" value="1"/>
</dbReference>
<evidence type="ECO:0000256" key="1">
    <source>
        <dbReference type="PROSITE-ProRule" id="PRU00649"/>
    </source>
</evidence>
<keyword evidence="1" id="KW-0539">Nucleus</keyword>
<feature type="compositionally biased region" description="Low complexity" evidence="2">
    <location>
        <begin position="797"/>
        <end position="810"/>
    </location>
</feature>
<evidence type="ECO:0000256" key="2">
    <source>
        <dbReference type="SAM" id="MobiDB-lite"/>
    </source>
</evidence>
<dbReference type="OMA" id="DRENYEM"/>
<dbReference type="GO" id="GO:0005634">
    <property type="term" value="C:nucleus"/>
    <property type="evidence" value="ECO:0007669"/>
    <property type="project" value="UniProtKB-SubCell"/>
</dbReference>
<dbReference type="InterPro" id="IPR035441">
    <property type="entry name" value="TFIIS/LEDGF_dom_sf"/>
</dbReference>
<dbReference type="PROSITE" id="PS51319">
    <property type="entry name" value="TFIIS_N"/>
    <property type="match status" value="1"/>
</dbReference>
<organism evidence="4 5">
    <name type="scientific">Macleaya cordata</name>
    <name type="common">Five-seeded plume-poppy</name>
    <name type="synonym">Bocconia cordata</name>
    <dbReference type="NCBI Taxonomy" id="56857"/>
    <lineage>
        <taxon>Eukaryota</taxon>
        <taxon>Viridiplantae</taxon>
        <taxon>Streptophyta</taxon>
        <taxon>Embryophyta</taxon>
        <taxon>Tracheophyta</taxon>
        <taxon>Spermatophyta</taxon>
        <taxon>Magnoliopsida</taxon>
        <taxon>Ranunculales</taxon>
        <taxon>Papaveraceae</taxon>
        <taxon>Papaveroideae</taxon>
        <taxon>Macleaya</taxon>
    </lineage>
</organism>
<gene>
    <name evidence="4" type="ORF">BVC80_9053g35</name>
</gene>
<feature type="compositionally biased region" description="Polar residues" evidence="2">
    <location>
        <begin position="280"/>
        <end position="292"/>
    </location>
</feature>
<dbReference type="STRING" id="56857.A0A200RA68"/>
<feature type="compositionally biased region" description="Basic and acidic residues" evidence="2">
    <location>
        <begin position="586"/>
        <end position="598"/>
    </location>
</feature>
<dbReference type="Proteomes" id="UP000195402">
    <property type="component" value="Unassembled WGS sequence"/>
</dbReference>
<feature type="compositionally biased region" description="Polar residues" evidence="2">
    <location>
        <begin position="567"/>
        <end position="585"/>
    </location>
</feature>
<reference evidence="4 5" key="1">
    <citation type="journal article" date="2017" name="Mol. Plant">
        <title>The Genome of Medicinal Plant Macleaya cordata Provides New Insights into Benzylisoquinoline Alkaloids Metabolism.</title>
        <authorList>
            <person name="Liu X."/>
            <person name="Liu Y."/>
            <person name="Huang P."/>
            <person name="Ma Y."/>
            <person name="Qing Z."/>
            <person name="Tang Q."/>
            <person name="Cao H."/>
            <person name="Cheng P."/>
            <person name="Zheng Y."/>
            <person name="Yuan Z."/>
            <person name="Zhou Y."/>
            <person name="Liu J."/>
            <person name="Tang Z."/>
            <person name="Zhuo Y."/>
            <person name="Zhang Y."/>
            <person name="Yu L."/>
            <person name="Huang J."/>
            <person name="Yang P."/>
            <person name="Peng Q."/>
            <person name="Zhang J."/>
            <person name="Jiang W."/>
            <person name="Zhang Z."/>
            <person name="Lin K."/>
            <person name="Ro D.K."/>
            <person name="Chen X."/>
            <person name="Xiong X."/>
            <person name="Shang Y."/>
            <person name="Huang S."/>
            <person name="Zeng J."/>
        </authorList>
    </citation>
    <scope>NUCLEOTIDE SEQUENCE [LARGE SCALE GENOMIC DNA]</scope>
    <source>
        <strain evidence="5">cv. BLH2017</strain>
        <tissue evidence="4">Root</tissue>
    </source>
</reference>
<dbReference type="InParanoid" id="A0A200RA68"/>
<feature type="domain" description="TFIIS N-terminal" evidence="3">
    <location>
        <begin position="73"/>
        <end position="153"/>
    </location>
</feature>
<feature type="region of interest" description="Disordered" evidence="2">
    <location>
        <begin position="192"/>
        <end position="217"/>
    </location>
</feature>
<dbReference type="AlphaFoldDB" id="A0A200RA68"/>
<dbReference type="FunCoup" id="A0A200RA68">
    <property type="interactions" value="2512"/>
</dbReference>
<dbReference type="EMBL" id="MVGT01000183">
    <property type="protein sequence ID" value="OVA19619.1"/>
    <property type="molecule type" value="Genomic_DNA"/>
</dbReference>
<feature type="region of interest" description="Disordered" evidence="2">
    <location>
        <begin position="527"/>
        <end position="598"/>
    </location>
</feature>
<sequence>MTLEDFFTLTEMKDGLMALARVEELVSVMKEEKDTNVTNISEAARQWCTVASTLAATENKDILDHFIRLDGLYFLDRWLQEAQKCSSDASDSFVEESIVALLRALEKLPIDNDRSVSSGISVTVKNLCDVKSFMVQERARALFESWTQRSNKDADHQVVEKNTGCHYNGVKPVNAIVAVESGCLQDSIVESSPAKGSADLDNHVDKPAGGECENSRCADSYQSDSIKDVKISSPNNQDTCQKTLSCVNKEDASEGNPRGSSTMTKPCQESLSIMEERKSSMGTHNSPVQMESNVDGRSLDVPELKALSNDERETDTIKRSQDRHGKTEICSVSASSEHVSSSADPVNVQHAVTQSTTQSNFDAKGNEFFLKKTLPADLDGDTLASKPKIGMVDGVGQEHSRSTVEREATDRADGCYSNVLQDISSTRNVLRKPGDMEASFSRKEDIGVINNVKELAGESILKVGGGKDSATAGNVSKSMIDTKVLDKIDKRRSDLELEYGVEDALEVARQVAKEVEREVVDYRKEFCSSSSEKNSGGVAHPGSPDSINGEQEQHVTGPQNEVRIRKNLSSGALSPNGKNHSISTDNTDKPQECMHDQDSSQVTEAAQEPVVNIEKGMCHFDLNEEVFLEEMDHPTTPSSAPSGSVASGSAPITVVSASKAAAPGFPMAPLHFEGELGWKGSAATSAFRPASVRRTPEAEKSISVEGSSQSSKQRQDFRYIDLNVAEGDTGGATDPVLSKQVPVSSDLHSGESSIEVSSRRAERLKLDLNRIGDNEETPSDWKMEGGFVYHHRNGHYSPSPASSSSSRPPSMRNFDLNDNPSFLDHSNDLRPDLGKASSLDMNTCVGAKLDDPVISIMGTRVEINKNEFVPQTRSFLPNGQVPEFLMGTNFAKAGGGAGVRSTMAYTSSPPIYGYNGLTAGSSMSLSPAMYGPGSVHYMVDSRGAPVVPQVMGSPVAAPSTYSRPQFLMSTTGPLSGLNGVATPRPNFDLNSGLTVEAENREPGGFRQLFIPGQGVLMEEQMRSTSQPMNSGMGMKRKEPEGGWDLYPGGYKQKAPWQ</sequence>
<dbReference type="InterPro" id="IPR017923">
    <property type="entry name" value="TFIIS_N"/>
</dbReference>
<evidence type="ECO:0000259" key="3">
    <source>
        <dbReference type="PROSITE" id="PS51319"/>
    </source>
</evidence>
<comment type="subcellular location">
    <subcellularLocation>
        <location evidence="1">Nucleus</location>
    </subcellularLocation>
</comment>
<evidence type="ECO:0000313" key="4">
    <source>
        <dbReference type="EMBL" id="OVA19619.1"/>
    </source>
</evidence>
<dbReference type="OrthoDB" id="1595674at2759"/>
<keyword evidence="5" id="KW-1185">Reference proteome</keyword>
<evidence type="ECO:0000313" key="5">
    <source>
        <dbReference type="Proteomes" id="UP000195402"/>
    </source>
</evidence>
<dbReference type="Gene3D" id="1.20.930.10">
    <property type="entry name" value="Conserved domain common to transcription factors TFIIS, elongin A, CRSP70"/>
    <property type="match status" value="1"/>
</dbReference>
<feature type="region of interest" description="Disordered" evidence="2">
    <location>
        <begin position="687"/>
        <end position="715"/>
    </location>
</feature>
<accession>A0A200RA68</accession>
<comment type="caution">
    <text evidence="4">The sequence shown here is derived from an EMBL/GenBank/DDBJ whole genome shotgun (WGS) entry which is preliminary data.</text>
</comment>
<feature type="compositionally biased region" description="Polar residues" evidence="2">
    <location>
        <begin position="545"/>
        <end position="559"/>
    </location>
</feature>
<proteinExistence type="predicted"/>
<feature type="compositionally biased region" description="Basic and acidic residues" evidence="2">
    <location>
        <begin position="198"/>
        <end position="216"/>
    </location>
</feature>
<protein>
    <submittedName>
        <fullName evidence="4">Transcription factor IIS</fullName>
    </submittedName>
</protein>
<name>A0A200RA68_MACCD</name>
<feature type="region of interest" description="Disordered" evidence="2">
    <location>
        <begin position="248"/>
        <end position="299"/>
    </location>
</feature>
<dbReference type="PANTHER" id="PTHR47292:SF1">
    <property type="entry name" value="TRANSCRIPTION ELONGATION FACTOR (TFIIS) FAMILY PROTEIN"/>
    <property type="match status" value="1"/>
</dbReference>
<dbReference type="SUPFAM" id="SSF47676">
    <property type="entry name" value="Conserved domain common to transcription factors TFIIS, elongin A, CRSP70"/>
    <property type="match status" value="1"/>
</dbReference>
<feature type="compositionally biased region" description="Polar residues" evidence="2">
    <location>
        <begin position="258"/>
        <end position="271"/>
    </location>
</feature>
<feature type="region of interest" description="Disordered" evidence="2">
    <location>
        <begin position="1024"/>
        <end position="1057"/>
    </location>
</feature>